<sequence>MASDEFEIVEARGSHEQIQSGVRSPLSETYCRRTIEEDGLLVVQDAKSEGWDSDPAYERFDLSCYLGGKITVDGDLYGTLCFADHKERDRSFSPAEQTLVELITEWVSHELERHEYERELETTQKHLENTLERIDDAFFSVDADGIFTYLNSRAERLLGRSAEELLGSSIWGELGEAADRLFFDEYHRAMESQEPVTFEAEYEPHDVWFEVNVYPSKNGLSVFFRDVTERRERERVLSELLETSRDLMQASKRHEIADIVVEAAEDVLGEKLTVVRMYDPNKEALVPVASTDTVDEQMEKRPLYEPGEGPVGRVFDRMESEMYAKAAAIDDDRNRSPVQSMMYLPIDDHGTLSIGSLEPDGFDKTDQQYAELLATTAGAALSRSERQRDLRKYEAILETVQEMVYVLDKEGNFTLVSEPLASWLGYSVNELIGRSVSVVLSDEAVDKGQQLLEELRSSSEGASRKYEAEGITKTGDRVPVEIELTPFPEDSEFIGSVGAVRDLHDLVSTREDVVEERDRFSYLFENIPDPIEEVEFDGDRSVIRDVNPTFERIFNIDGETLVGKSREALDKDVYRRYPGPTETQSAEGASDPI</sequence>
<dbReference type="Proteomes" id="UP000037747">
    <property type="component" value="Unassembled WGS sequence"/>
</dbReference>
<dbReference type="SUPFAM" id="SSF55781">
    <property type="entry name" value="GAF domain-like"/>
    <property type="match status" value="2"/>
</dbReference>
<name>A0A0N0BQH0_9EURY</name>
<evidence type="ECO:0000259" key="2">
    <source>
        <dbReference type="PROSITE" id="PS50112"/>
    </source>
</evidence>
<feature type="domain" description="PAS" evidence="2">
    <location>
        <begin position="389"/>
        <end position="459"/>
    </location>
</feature>
<dbReference type="Pfam" id="PF13188">
    <property type="entry name" value="PAS_8"/>
    <property type="match status" value="1"/>
</dbReference>
<dbReference type="EMBL" id="LIST01000007">
    <property type="protein sequence ID" value="KOX95400.1"/>
    <property type="molecule type" value="Genomic_DNA"/>
</dbReference>
<reference evidence="3 4" key="1">
    <citation type="submission" date="2015-08" db="EMBL/GenBank/DDBJ databases">
        <title>Genomes of Isolates from Cabo Rojo, PR.</title>
        <authorList>
            <person name="Sanchez-Nieves R.L."/>
            <person name="Montalvo-Rodriguez R."/>
        </authorList>
    </citation>
    <scope>NUCLEOTIDE SEQUENCE [LARGE SCALE GENOMIC DNA]</scope>
    <source>
        <strain evidence="3 4">5</strain>
    </source>
</reference>
<feature type="region of interest" description="Disordered" evidence="1">
    <location>
        <begin position="572"/>
        <end position="593"/>
    </location>
</feature>
<dbReference type="Gene3D" id="3.30.450.40">
    <property type="match status" value="2"/>
</dbReference>
<dbReference type="InterPro" id="IPR000014">
    <property type="entry name" value="PAS"/>
</dbReference>
<dbReference type="InterPro" id="IPR035965">
    <property type="entry name" value="PAS-like_dom_sf"/>
</dbReference>
<dbReference type="SMART" id="SM00065">
    <property type="entry name" value="GAF"/>
    <property type="match status" value="1"/>
</dbReference>
<keyword evidence="4" id="KW-1185">Reference proteome</keyword>
<dbReference type="NCBIfam" id="TIGR00229">
    <property type="entry name" value="sensory_box"/>
    <property type="match status" value="2"/>
</dbReference>
<dbReference type="STRING" id="1765655.AMR74_14675"/>
<dbReference type="Pfam" id="PF13426">
    <property type="entry name" value="PAS_9"/>
    <property type="match status" value="1"/>
</dbReference>
<comment type="caution">
    <text evidence="3">The sequence shown here is derived from an EMBL/GenBank/DDBJ whole genome shotgun (WGS) entry which is preliminary data.</text>
</comment>
<dbReference type="PATRIC" id="fig|1705389.3.peg.2112"/>
<evidence type="ECO:0000256" key="1">
    <source>
        <dbReference type="SAM" id="MobiDB-lite"/>
    </source>
</evidence>
<evidence type="ECO:0000313" key="3">
    <source>
        <dbReference type="EMBL" id="KOX95400.1"/>
    </source>
</evidence>
<dbReference type="Pfam" id="PF08448">
    <property type="entry name" value="PAS_4"/>
    <property type="match status" value="1"/>
</dbReference>
<protein>
    <recommendedName>
        <fullName evidence="2">PAS domain-containing protein</fullName>
    </recommendedName>
</protein>
<dbReference type="PANTHER" id="PTHR44757">
    <property type="entry name" value="DIGUANYLATE CYCLASE DGCP"/>
    <property type="match status" value="1"/>
</dbReference>
<dbReference type="Pfam" id="PF01590">
    <property type="entry name" value="GAF"/>
    <property type="match status" value="1"/>
</dbReference>
<dbReference type="PROSITE" id="PS50112">
    <property type="entry name" value="PAS"/>
    <property type="match status" value="3"/>
</dbReference>
<gene>
    <name evidence="3" type="ORF">AMR74_14675</name>
</gene>
<dbReference type="SUPFAM" id="SSF55785">
    <property type="entry name" value="PYP-like sensor domain (PAS domain)"/>
    <property type="match status" value="3"/>
</dbReference>
<dbReference type="InterPro" id="IPR013656">
    <property type="entry name" value="PAS_4"/>
</dbReference>
<feature type="domain" description="PAS" evidence="2">
    <location>
        <begin position="123"/>
        <end position="193"/>
    </location>
</feature>
<evidence type="ECO:0000313" key="4">
    <source>
        <dbReference type="Proteomes" id="UP000037747"/>
    </source>
</evidence>
<dbReference type="SMART" id="SM00091">
    <property type="entry name" value="PAS"/>
    <property type="match status" value="3"/>
</dbReference>
<feature type="domain" description="PAS" evidence="2">
    <location>
        <begin position="516"/>
        <end position="565"/>
    </location>
</feature>
<dbReference type="Gene3D" id="3.30.450.20">
    <property type="entry name" value="PAS domain"/>
    <property type="match status" value="3"/>
</dbReference>
<dbReference type="Pfam" id="PF13185">
    <property type="entry name" value="GAF_2"/>
    <property type="match status" value="1"/>
</dbReference>
<proteinExistence type="predicted"/>
<dbReference type="AlphaFoldDB" id="A0A0N0BQH0"/>
<dbReference type="PANTHER" id="PTHR44757:SF2">
    <property type="entry name" value="BIOFILM ARCHITECTURE MAINTENANCE PROTEIN MBAA"/>
    <property type="match status" value="1"/>
</dbReference>
<accession>A0A0N0BQH0</accession>
<dbReference type="CDD" id="cd00130">
    <property type="entry name" value="PAS"/>
    <property type="match status" value="2"/>
</dbReference>
<dbReference type="InterPro" id="IPR052155">
    <property type="entry name" value="Biofilm_reg_signaling"/>
</dbReference>
<dbReference type="InterPro" id="IPR029016">
    <property type="entry name" value="GAF-like_dom_sf"/>
</dbReference>
<dbReference type="InterPro" id="IPR003018">
    <property type="entry name" value="GAF"/>
</dbReference>
<organism evidence="3 4">
    <name type="scientific">Halorubrum tropicale</name>
    <dbReference type="NCBI Taxonomy" id="1765655"/>
    <lineage>
        <taxon>Archaea</taxon>
        <taxon>Methanobacteriati</taxon>
        <taxon>Methanobacteriota</taxon>
        <taxon>Stenosarchaea group</taxon>
        <taxon>Halobacteria</taxon>
        <taxon>Halobacteriales</taxon>
        <taxon>Haloferacaceae</taxon>
        <taxon>Halorubrum</taxon>
    </lineage>
</organism>